<dbReference type="SMART" id="SM00478">
    <property type="entry name" value="ENDO3c"/>
    <property type="match status" value="1"/>
</dbReference>
<dbReference type="Gene3D" id="1.10.340.30">
    <property type="entry name" value="Hypothetical protein, domain 2"/>
    <property type="match status" value="1"/>
</dbReference>
<comment type="similarity">
    <text evidence="2">Belongs to the Nth/MutY family.</text>
</comment>
<dbReference type="AlphaFoldDB" id="E4RNN0"/>
<dbReference type="Gene3D" id="1.10.1670.10">
    <property type="entry name" value="Helix-hairpin-Helix base-excision DNA repair enzymes (C-terminal)"/>
    <property type="match status" value="1"/>
</dbReference>
<dbReference type="HOGENOM" id="CLU_012862_2_1_9"/>
<evidence type="ECO:0000256" key="9">
    <source>
        <dbReference type="ARBA" id="ARBA00023295"/>
    </source>
</evidence>
<dbReference type="REBASE" id="29018">
    <property type="entry name" value="V.HspSORF226P"/>
</dbReference>
<dbReference type="GO" id="GO:0035485">
    <property type="term" value="F:adenine/guanine mispair binding"/>
    <property type="evidence" value="ECO:0007669"/>
    <property type="project" value="TreeGrafter"/>
</dbReference>
<dbReference type="SUPFAM" id="SSF48150">
    <property type="entry name" value="DNA-glycosylase"/>
    <property type="match status" value="1"/>
</dbReference>
<dbReference type="GO" id="GO:0032357">
    <property type="term" value="F:oxidized purine DNA binding"/>
    <property type="evidence" value="ECO:0007669"/>
    <property type="project" value="TreeGrafter"/>
</dbReference>
<feature type="domain" description="HhH-GPD" evidence="10">
    <location>
        <begin position="41"/>
        <end position="184"/>
    </location>
</feature>
<keyword evidence="5" id="KW-0378">Hydrolase</keyword>
<dbReference type="InterPro" id="IPR011257">
    <property type="entry name" value="DNA_glycosylase"/>
</dbReference>
<dbReference type="GO" id="GO:0046872">
    <property type="term" value="F:metal ion binding"/>
    <property type="evidence" value="ECO:0007669"/>
    <property type="project" value="UniProtKB-KW"/>
</dbReference>
<evidence type="ECO:0000259" key="10">
    <source>
        <dbReference type="SMART" id="SM00478"/>
    </source>
</evidence>
<evidence type="ECO:0000313" key="11">
    <source>
        <dbReference type="EMBL" id="ADQ13708.1"/>
    </source>
</evidence>
<dbReference type="EMBL" id="CP002304">
    <property type="protein sequence ID" value="ADQ13708.1"/>
    <property type="molecule type" value="Genomic_DNA"/>
</dbReference>
<reference evidence="11 12" key="1">
    <citation type="submission" date="2010-11" db="EMBL/GenBank/DDBJ databases">
        <title>Complete sequence of Halanaerobium sp. sapolanicus.</title>
        <authorList>
            <consortium name="US DOE Joint Genome Institute"/>
            <person name="Lucas S."/>
            <person name="Copeland A."/>
            <person name="Lapidus A."/>
            <person name="Cheng J.-F."/>
            <person name="Bruce D."/>
            <person name="Goodwin L."/>
            <person name="Pitluck S."/>
            <person name="Davenport K."/>
            <person name="Detter J.C."/>
            <person name="Han C."/>
            <person name="Tapia R."/>
            <person name="Land M."/>
            <person name="Hauser L."/>
            <person name="Jeffries C."/>
            <person name="Kyrpides N."/>
            <person name="Ivanova N."/>
            <person name="Mikhailova N."/>
            <person name="Begemann M.B."/>
            <person name="Mormile M.R."/>
            <person name="Wall J.D."/>
            <person name="Elias D.A."/>
            <person name="Woyke T."/>
        </authorList>
    </citation>
    <scope>NUCLEOTIDE SEQUENCE [LARGE SCALE GENOMIC DNA]</scope>
    <source>
        <strain evidence="12">sapolanicus</strain>
    </source>
</reference>
<sequence>MNVVLKLKISDILLEWYVNNKRDYPWRETDNSFHVLIAELFLQRTRSDNVVKVYREFIDNFGSPKDILEADKEEIMGHLSHLGLQNRRYEVLKNICLAYEEKDQENFFTKDVLSKIDGLGDYIVNATLCFGEEKRLPIVDTNTSRIVKRFYGIDKHEVESKLVEILPNDRYVEFNYALLDFASLICKALSPKCSECLISSDCSYP</sequence>
<keyword evidence="7" id="KW-0411">Iron-sulfur</keyword>
<evidence type="ECO:0000256" key="7">
    <source>
        <dbReference type="ARBA" id="ARBA00023014"/>
    </source>
</evidence>
<dbReference type="GO" id="GO:0051536">
    <property type="term" value="F:iron-sulfur cluster binding"/>
    <property type="evidence" value="ECO:0007669"/>
    <property type="project" value="UniProtKB-KW"/>
</dbReference>
<evidence type="ECO:0000256" key="6">
    <source>
        <dbReference type="ARBA" id="ARBA00023004"/>
    </source>
</evidence>
<keyword evidence="4" id="KW-0227">DNA damage</keyword>
<keyword evidence="8" id="KW-0234">DNA repair</keyword>
<dbReference type="Pfam" id="PF00730">
    <property type="entry name" value="HhH-GPD"/>
    <property type="match status" value="1"/>
</dbReference>
<evidence type="ECO:0000256" key="3">
    <source>
        <dbReference type="ARBA" id="ARBA00022723"/>
    </source>
</evidence>
<dbReference type="GO" id="GO:0034039">
    <property type="term" value="F:8-oxo-7,8-dihydroguanine DNA N-glycosylase activity"/>
    <property type="evidence" value="ECO:0007669"/>
    <property type="project" value="TreeGrafter"/>
</dbReference>
<organism evidence="11 12">
    <name type="scientific">Halanaerobium hydrogeniformans</name>
    <name type="common">Halanaerobium sp. (strain sapolanicus)</name>
    <dbReference type="NCBI Taxonomy" id="656519"/>
    <lineage>
        <taxon>Bacteria</taxon>
        <taxon>Bacillati</taxon>
        <taxon>Bacillota</taxon>
        <taxon>Clostridia</taxon>
        <taxon>Halanaerobiales</taxon>
        <taxon>Halanaerobiaceae</taxon>
        <taxon>Halanaerobium</taxon>
    </lineage>
</organism>
<dbReference type="InterPro" id="IPR044298">
    <property type="entry name" value="MIG/MutY"/>
</dbReference>
<reference evidence="11 12" key="2">
    <citation type="journal article" date="2011" name="J. Bacteriol.">
        <title>Complete Genome Sequence of the Haloalkaliphilic, Hydrogen Producing Halanaerobium hydrogenoformans.</title>
        <authorList>
            <person name="Brown S.D."/>
            <person name="Begemann M.B."/>
            <person name="Mormile M.R."/>
            <person name="Wall J.D."/>
            <person name="Han C.S."/>
            <person name="Goodwin L.A."/>
            <person name="Pitluck S."/>
            <person name="Land M.L."/>
            <person name="Hauser L.J."/>
            <person name="Elias D.A."/>
        </authorList>
    </citation>
    <scope>NUCLEOTIDE SEQUENCE [LARGE SCALE GENOMIC DNA]</scope>
    <source>
        <strain evidence="12">sapolanicus</strain>
    </source>
</reference>
<keyword evidence="12" id="KW-1185">Reference proteome</keyword>
<gene>
    <name evidence="11" type="ordered locus">Halsa_0224</name>
</gene>
<evidence type="ECO:0000256" key="1">
    <source>
        <dbReference type="ARBA" id="ARBA00001966"/>
    </source>
</evidence>
<evidence type="ECO:0000256" key="8">
    <source>
        <dbReference type="ARBA" id="ARBA00023204"/>
    </source>
</evidence>
<keyword evidence="3" id="KW-0479">Metal-binding</keyword>
<dbReference type="InterPro" id="IPR004035">
    <property type="entry name" value="Endouclease-III_FeS-bd_BS"/>
</dbReference>
<dbReference type="GO" id="GO:0000701">
    <property type="term" value="F:purine-specific mismatch base pair DNA N-glycosylase activity"/>
    <property type="evidence" value="ECO:0007669"/>
    <property type="project" value="TreeGrafter"/>
</dbReference>
<dbReference type="InterPro" id="IPR023170">
    <property type="entry name" value="HhH_base_excis_C"/>
</dbReference>
<dbReference type="PANTHER" id="PTHR42944">
    <property type="entry name" value="ADENINE DNA GLYCOSYLASE"/>
    <property type="match status" value="1"/>
</dbReference>
<accession>E4RNN0</accession>
<evidence type="ECO:0000256" key="4">
    <source>
        <dbReference type="ARBA" id="ARBA00022763"/>
    </source>
</evidence>
<proteinExistence type="inferred from homology"/>
<dbReference type="eggNOG" id="COG1194">
    <property type="taxonomic scope" value="Bacteria"/>
</dbReference>
<evidence type="ECO:0000256" key="2">
    <source>
        <dbReference type="ARBA" id="ARBA00008343"/>
    </source>
</evidence>
<protein>
    <submittedName>
        <fullName evidence="11">HhH-GPD family protein</fullName>
    </submittedName>
</protein>
<dbReference type="CDD" id="cd00056">
    <property type="entry name" value="ENDO3c"/>
    <property type="match status" value="1"/>
</dbReference>
<name>E4RNN0_HALHG</name>
<dbReference type="PIRSF" id="PIRSF001435">
    <property type="entry name" value="Nth"/>
    <property type="match status" value="1"/>
</dbReference>
<evidence type="ECO:0000313" key="12">
    <source>
        <dbReference type="Proteomes" id="UP000007434"/>
    </source>
</evidence>
<dbReference type="STRING" id="656519.Halsa_0224"/>
<comment type="cofactor">
    <cofactor evidence="1">
        <name>[4Fe-4S] cluster</name>
        <dbReference type="ChEBI" id="CHEBI:49883"/>
    </cofactor>
</comment>
<dbReference type="GO" id="GO:0006284">
    <property type="term" value="P:base-excision repair"/>
    <property type="evidence" value="ECO:0007669"/>
    <property type="project" value="InterPro"/>
</dbReference>
<keyword evidence="9" id="KW-0326">Glycosidase</keyword>
<dbReference type="PANTHER" id="PTHR42944:SF1">
    <property type="entry name" value="ADENINE DNA GLYCOSYLASE"/>
    <property type="match status" value="1"/>
</dbReference>
<dbReference type="InterPro" id="IPR003265">
    <property type="entry name" value="HhH-GPD_domain"/>
</dbReference>
<dbReference type="PROSITE" id="PS00764">
    <property type="entry name" value="ENDONUCLEASE_III_1"/>
    <property type="match status" value="1"/>
</dbReference>
<dbReference type="GO" id="GO:0006298">
    <property type="term" value="P:mismatch repair"/>
    <property type="evidence" value="ECO:0007669"/>
    <property type="project" value="TreeGrafter"/>
</dbReference>
<keyword evidence="6" id="KW-0408">Iron</keyword>
<evidence type="ECO:0000256" key="5">
    <source>
        <dbReference type="ARBA" id="ARBA00022801"/>
    </source>
</evidence>
<dbReference type="Proteomes" id="UP000007434">
    <property type="component" value="Chromosome"/>
</dbReference>
<dbReference type="KEGG" id="has:Halsa_0224"/>